<dbReference type="InterPro" id="IPR003765">
    <property type="entry name" value="NO3_reductase_chaperone_NarJ"/>
</dbReference>
<dbReference type="PANTHER" id="PTHR43680:SF2">
    <property type="entry name" value="NITRATE REDUCTASE MOLYBDENUM COFACTOR ASSEMBLY CHAPERONE NARJ"/>
    <property type="match status" value="1"/>
</dbReference>
<evidence type="ECO:0000256" key="1">
    <source>
        <dbReference type="ARBA" id="ARBA00023063"/>
    </source>
</evidence>
<name>A0A1X7ELJ9_TRICW</name>
<dbReference type="OrthoDB" id="8478585at2"/>
<dbReference type="NCBIfam" id="TIGR00684">
    <property type="entry name" value="narJ"/>
    <property type="match status" value="1"/>
</dbReference>
<feature type="compositionally biased region" description="Polar residues" evidence="2">
    <location>
        <begin position="206"/>
        <end position="216"/>
    </location>
</feature>
<dbReference type="PANTHER" id="PTHR43680">
    <property type="entry name" value="NITRATE REDUCTASE MOLYBDENUM COFACTOR ASSEMBLY CHAPERONE"/>
    <property type="match status" value="1"/>
</dbReference>
<evidence type="ECO:0000313" key="4">
    <source>
        <dbReference type="Proteomes" id="UP000192911"/>
    </source>
</evidence>
<dbReference type="GO" id="GO:0051082">
    <property type="term" value="F:unfolded protein binding"/>
    <property type="evidence" value="ECO:0007669"/>
    <property type="project" value="InterPro"/>
</dbReference>
<protein>
    <submittedName>
        <fullName evidence="3">Respiratory nitrate reductase chaperone NarJ</fullName>
    </submittedName>
</protein>
<dbReference type="AlphaFoldDB" id="A0A1X7ELJ9"/>
<dbReference type="InterPro" id="IPR036411">
    <property type="entry name" value="TorD-like_sf"/>
</dbReference>
<feature type="region of interest" description="Disordered" evidence="2">
    <location>
        <begin position="204"/>
        <end position="236"/>
    </location>
</feature>
<dbReference type="GeneID" id="95550386"/>
<dbReference type="GO" id="GO:0051131">
    <property type="term" value="P:chaperone-mediated protein complex assembly"/>
    <property type="evidence" value="ECO:0007669"/>
    <property type="project" value="InterPro"/>
</dbReference>
<dbReference type="GO" id="GO:0016530">
    <property type="term" value="F:metallochaperone activity"/>
    <property type="evidence" value="ECO:0007669"/>
    <property type="project" value="TreeGrafter"/>
</dbReference>
<dbReference type="EMBL" id="FXAH01000006">
    <property type="protein sequence ID" value="SMF35914.1"/>
    <property type="molecule type" value="Genomic_DNA"/>
</dbReference>
<gene>
    <name evidence="3" type="ORF">SAMN06295900_1065</name>
</gene>
<accession>A0A1X7ELJ9</accession>
<reference evidence="4" key="1">
    <citation type="submission" date="2017-04" db="EMBL/GenBank/DDBJ databases">
        <authorList>
            <person name="Varghese N."/>
            <person name="Submissions S."/>
        </authorList>
    </citation>
    <scope>NUCLEOTIDE SEQUENCE [LARGE SCALE GENOMIC DNA]</scope>
    <source>
        <strain evidence="4">Ballard 720</strain>
    </source>
</reference>
<keyword evidence="4" id="KW-1185">Reference proteome</keyword>
<dbReference type="STRING" id="28094.SAMN06295900_1065"/>
<dbReference type="SUPFAM" id="SSF89155">
    <property type="entry name" value="TorD-like"/>
    <property type="match status" value="1"/>
</dbReference>
<organism evidence="3 4">
    <name type="scientific">Trinickia caryophylli</name>
    <name type="common">Paraburkholderia caryophylli</name>
    <dbReference type="NCBI Taxonomy" id="28094"/>
    <lineage>
        <taxon>Bacteria</taxon>
        <taxon>Pseudomonadati</taxon>
        <taxon>Pseudomonadota</taxon>
        <taxon>Betaproteobacteria</taxon>
        <taxon>Burkholderiales</taxon>
        <taxon>Burkholderiaceae</taxon>
        <taxon>Trinickia</taxon>
    </lineage>
</organism>
<evidence type="ECO:0000256" key="2">
    <source>
        <dbReference type="SAM" id="MobiDB-lite"/>
    </source>
</evidence>
<dbReference type="GO" id="GO:0042128">
    <property type="term" value="P:nitrate assimilation"/>
    <property type="evidence" value="ECO:0007669"/>
    <property type="project" value="UniProtKB-KW"/>
</dbReference>
<dbReference type="InterPro" id="IPR020945">
    <property type="entry name" value="DMSO/NO3_reduct_chaperone"/>
</dbReference>
<dbReference type="Gene3D" id="1.10.3480.10">
    <property type="entry name" value="TorD-like"/>
    <property type="match status" value="1"/>
</dbReference>
<dbReference type="Proteomes" id="UP000192911">
    <property type="component" value="Unassembled WGS sequence"/>
</dbReference>
<keyword evidence="1" id="KW-0534">Nitrate assimilation</keyword>
<dbReference type="Pfam" id="PF02613">
    <property type="entry name" value="Nitrate_red_del"/>
    <property type="match status" value="1"/>
</dbReference>
<evidence type="ECO:0000313" key="3">
    <source>
        <dbReference type="EMBL" id="SMF35914.1"/>
    </source>
</evidence>
<sequence length="236" mass="25275">MRTGQDAPTLALTLRVLARLISYPDATLRGYLPEMRDALHAEGALSAARIAALDALVDNLANGNGLEAEAAYVDLFDRGRRTALHLFEHVHGDSRDRGPAMIDLIKTYEEAGLAMTSNELPDHLTVVLEFASTQPDEQAVAFLQEITHLLQSIHGALDERKSAYASVLAALLELSGQAPKAVELGEEPALDESWSEPVVFGGCATDGQSAHSNQPQPIKIVRTPRAAGNDLHAQGA</sequence>
<proteinExistence type="predicted"/>
<dbReference type="RefSeq" id="WP_085227711.1">
    <property type="nucleotide sequence ID" value="NZ_BSQD01000006.1"/>
</dbReference>